<evidence type="ECO:0000313" key="4">
    <source>
        <dbReference type="EMBL" id="KAH7565670.1"/>
    </source>
</evidence>
<evidence type="ECO:0000256" key="3">
    <source>
        <dbReference type="SAM" id="SignalP"/>
    </source>
</evidence>
<dbReference type="Pfam" id="PF00657">
    <property type="entry name" value="Lipase_GDSL"/>
    <property type="match status" value="2"/>
</dbReference>
<dbReference type="InterPro" id="IPR044552">
    <property type="entry name" value="GLIP1-5/GLL25"/>
</dbReference>
<keyword evidence="5" id="KW-1185">Reference proteome</keyword>
<dbReference type="PANTHER" id="PTHR45966">
    <property type="entry name" value="GDSL-LIKE LIPASE/ACYLHYDROLASE"/>
    <property type="match status" value="1"/>
</dbReference>
<name>A0ABQ8HMV2_9ROSI</name>
<dbReference type="EMBL" id="JAFEMO010000009">
    <property type="protein sequence ID" value="KAH7565670.1"/>
    <property type="molecule type" value="Genomic_DNA"/>
</dbReference>
<comment type="similarity">
    <text evidence="1">Belongs to the 'GDSL' lipolytic enzyme family.</text>
</comment>
<organism evidence="4 5">
    <name type="scientific">Xanthoceras sorbifolium</name>
    <dbReference type="NCBI Taxonomy" id="99658"/>
    <lineage>
        <taxon>Eukaryota</taxon>
        <taxon>Viridiplantae</taxon>
        <taxon>Streptophyta</taxon>
        <taxon>Embryophyta</taxon>
        <taxon>Tracheophyta</taxon>
        <taxon>Spermatophyta</taxon>
        <taxon>Magnoliopsida</taxon>
        <taxon>eudicotyledons</taxon>
        <taxon>Gunneridae</taxon>
        <taxon>Pentapetalae</taxon>
        <taxon>rosids</taxon>
        <taxon>malvids</taxon>
        <taxon>Sapindales</taxon>
        <taxon>Sapindaceae</taxon>
        <taxon>Xanthoceroideae</taxon>
        <taxon>Xanthoceras</taxon>
    </lineage>
</organism>
<proteinExistence type="inferred from homology"/>
<feature type="chain" id="PRO_5046615183" evidence="3">
    <location>
        <begin position="29"/>
        <end position="461"/>
    </location>
</feature>
<evidence type="ECO:0000256" key="2">
    <source>
        <dbReference type="ARBA" id="ARBA00022729"/>
    </source>
</evidence>
<evidence type="ECO:0000256" key="1">
    <source>
        <dbReference type="ARBA" id="ARBA00008668"/>
    </source>
</evidence>
<evidence type="ECO:0000313" key="5">
    <source>
        <dbReference type="Proteomes" id="UP000827721"/>
    </source>
</evidence>
<dbReference type="InterPro" id="IPR001087">
    <property type="entry name" value="GDSL"/>
</dbReference>
<protein>
    <submittedName>
        <fullName evidence="4">Uncharacterized protein</fullName>
    </submittedName>
</protein>
<sequence>MATPTNFLLCVMIIFAATLMNIIDGCYGANDQITQCKLLFVIGDSLFDPGNNQYLMNGSKSPATSYPYGISMHNHSTGRLSDGLIVPDFIGLFANKKVPPPFLKPGANFSDGVNFASAGARMNLKIQLSNLDKVAKSIAEKVGHEEAKKVLMRSVYLISLGGNDYFGFNTDNPNATQSERIVYMRMVAANLTNGFKVRSYSICKVAYTASLPPYLQPGTHRFTDGANFASAGAGVLVETHPGTIQLRLQLSYFKAVKVSLKQKLGDEEAKNVLNDARLLILYMIKACILISINHLQEIYDLGERKIAFQNAGPLGCLPAMKNLDPKLGSACAEESSSLARLHNRYLYVVLKKLENQLPGCKYSIFDYYNALGDRVNNPSKYGFKKEKAACCGSGAYRGGNCGGTTITNGTKSYQLCSKPGEYVWFDGGHTTETANFQLAKLLWSGEPKITGPYNMNQLFSL</sequence>
<keyword evidence="2 3" id="KW-0732">Signal</keyword>
<accession>A0ABQ8HMV2</accession>
<feature type="signal peptide" evidence="3">
    <location>
        <begin position="1"/>
        <end position="28"/>
    </location>
</feature>
<dbReference type="Gene3D" id="3.40.50.1110">
    <property type="entry name" value="SGNH hydrolase"/>
    <property type="match status" value="2"/>
</dbReference>
<comment type="caution">
    <text evidence="4">The sequence shown here is derived from an EMBL/GenBank/DDBJ whole genome shotgun (WGS) entry which is preliminary data.</text>
</comment>
<dbReference type="Proteomes" id="UP000827721">
    <property type="component" value="Unassembled WGS sequence"/>
</dbReference>
<gene>
    <name evidence="4" type="ORF">JRO89_XS09G0242500</name>
</gene>
<dbReference type="PANTHER" id="PTHR45966:SF12">
    <property type="entry name" value="GDSL ESTERASE_LIPASE 1-LIKE ISOFORM X2"/>
    <property type="match status" value="1"/>
</dbReference>
<dbReference type="InterPro" id="IPR036514">
    <property type="entry name" value="SGNH_hydro_sf"/>
</dbReference>
<reference evidence="4 5" key="1">
    <citation type="submission" date="2021-02" db="EMBL/GenBank/DDBJ databases">
        <title>Plant Genome Project.</title>
        <authorList>
            <person name="Zhang R.-G."/>
        </authorList>
    </citation>
    <scope>NUCLEOTIDE SEQUENCE [LARGE SCALE GENOMIC DNA]</scope>
    <source>
        <tissue evidence="4">Leaves</tissue>
    </source>
</reference>